<reference evidence="1" key="1">
    <citation type="submission" date="2020-07" db="EMBL/GenBank/DDBJ databases">
        <title>Highly diverse flavobacterial phages as mortality factor during North Sea spring blooms.</title>
        <authorList>
            <person name="Bartlau N."/>
            <person name="Wichels A."/>
            <person name="Krohne G."/>
            <person name="Adriaenssens E.M."/>
            <person name="Heins A."/>
            <person name="Fuchs B.M."/>
            <person name="Amann R."/>
            <person name="Moraru C."/>
        </authorList>
    </citation>
    <scope>NUCLEOTIDE SEQUENCE</scope>
</reference>
<dbReference type="EMBL" id="MT732450">
    <property type="protein sequence ID" value="QQO97235.1"/>
    <property type="molecule type" value="Genomic_DNA"/>
</dbReference>
<sequence length="58" mass="6726">MVSVDAEKNFCSDFAIVLNPIDTARVTELEELYEEVPNEEYVRGLIKTKINNIKKCYE</sequence>
<evidence type="ECO:0000313" key="2">
    <source>
        <dbReference type="Proteomes" id="UP000693899"/>
    </source>
</evidence>
<accession>A0A8E4UXU9</accession>
<gene>
    <name evidence="1" type="ORF">Colly1_135</name>
</gene>
<keyword evidence="2" id="KW-1185">Reference proteome</keyword>
<protein>
    <submittedName>
        <fullName evidence="1">Uncharacterized protein</fullName>
    </submittedName>
</protein>
<organism evidence="1 2">
    <name type="scientific">Maribacter phage Colly_1</name>
    <dbReference type="NCBI Taxonomy" id="2745691"/>
    <lineage>
        <taxon>Viruses</taxon>
        <taxon>Duplodnaviria</taxon>
        <taxon>Heunggongvirae</taxon>
        <taxon>Uroviricota</taxon>
        <taxon>Caudoviricetes</taxon>
        <taxon>Molycolviridae</taxon>
        <taxon>Mollyvirus</taxon>
        <taxon>Mollyvirus colly</taxon>
    </lineage>
</organism>
<name>A0A8E4UXU9_9CAUD</name>
<dbReference type="Proteomes" id="UP000693899">
    <property type="component" value="Segment"/>
</dbReference>
<evidence type="ECO:0000313" key="1">
    <source>
        <dbReference type="EMBL" id="QQO97235.1"/>
    </source>
</evidence>
<proteinExistence type="predicted"/>